<name>A0A9P3PT21_LYOSH</name>
<dbReference type="EMBL" id="BRPK01000009">
    <property type="protein sequence ID" value="GLB41196.1"/>
    <property type="molecule type" value="Genomic_DNA"/>
</dbReference>
<dbReference type="AlphaFoldDB" id="A0A9P3PT21"/>
<organism evidence="1 2">
    <name type="scientific">Lyophyllum shimeji</name>
    <name type="common">Hon-shimeji</name>
    <name type="synonym">Tricholoma shimeji</name>
    <dbReference type="NCBI Taxonomy" id="47721"/>
    <lineage>
        <taxon>Eukaryota</taxon>
        <taxon>Fungi</taxon>
        <taxon>Dikarya</taxon>
        <taxon>Basidiomycota</taxon>
        <taxon>Agaricomycotina</taxon>
        <taxon>Agaricomycetes</taxon>
        <taxon>Agaricomycetidae</taxon>
        <taxon>Agaricales</taxon>
        <taxon>Tricholomatineae</taxon>
        <taxon>Lyophyllaceae</taxon>
        <taxon>Lyophyllum</taxon>
    </lineage>
</organism>
<reference evidence="1" key="1">
    <citation type="submission" date="2022-07" db="EMBL/GenBank/DDBJ databases">
        <title>The genome of Lyophyllum shimeji provides insight into the initial evolution of ectomycorrhizal fungal genome.</title>
        <authorList>
            <person name="Kobayashi Y."/>
            <person name="Shibata T."/>
            <person name="Hirakawa H."/>
            <person name="Shigenobu S."/>
            <person name="Nishiyama T."/>
            <person name="Yamada A."/>
            <person name="Hasebe M."/>
            <person name="Kawaguchi M."/>
        </authorList>
    </citation>
    <scope>NUCLEOTIDE SEQUENCE</scope>
    <source>
        <strain evidence="1">AT787</strain>
    </source>
</reference>
<accession>A0A9P3PT21</accession>
<protein>
    <submittedName>
        <fullName evidence="1">Uncharacterized protein</fullName>
    </submittedName>
</protein>
<sequence length="110" mass="12175">MIVPASGSNAQTAAPCLAPTARWKQLPLRQNGRTSTLAERRNTAQKNAVYEFLRNLKARRARDNLGMRRRFNKLITMDAVSSTGDVVETGEGTTERLGSFKNCYSLSESP</sequence>
<comment type="caution">
    <text evidence="1">The sequence shown here is derived from an EMBL/GenBank/DDBJ whole genome shotgun (WGS) entry which is preliminary data.</text>
</comment>
<evidence type="ECO:0000313" key="2">
    <source>
        <dbReference type="Proteomes" id="UP001063166"/>
    </source>
</evidence>
<gene>
    <name evidence="1" type="ORF">LshimejAT787_0904110</name>
</gene>
<dbReference type="Proteomes" id="UP001063166">
    <property type="component" value="Unassembled WGS sequence"/>
</dbReference>
<proteinExistence type="predicted"/>
<evidence type="ECO:0000313" key="1">
    <source>
        <dbReference type="EMBL" id="GLB41196.1"/>
    </source>
</evidence>
<keyword evidence="2" id="KW-1185">Reference proteome</keyword>